<dbReference type="InParanoid" id="A2DBY4"/>
<evidence type="ECO:0000313" key="3">
    <source>
        <dbReference type="EMBL" id="EAY22025.1"/>
    </source>
</evidence>
<dbReference type="KEGG" id="tva:5467578"/>
<dbReference type="InterPro" id="IPR036322">
    <property type="entry name" value="WD40_repeat_dom_sf"/>
</dbReference>
<dbReference type="GO" id="GO:0030992">
    <property type="term" value="C:intraciliary transport particle B"/>
    <property type="evidence" value="ECO:0000318"/>
    <property type="project" value="GO_Central"/>
</dbReference>
<dbReference type="AlphaFoldDB" id="A2DBY4"/>
<dbReference type="GO" id="GO:0042073">
    <property type="term" value="P:intraciliary transport"/>
    <property type="evidence" value="ECO:0000318"/>
    <property type="project" value="GO_Central"/>
</dbReference>
<dbReference type="InterPro" id="IPR024977">
    <property type="entry name" value="Apc4-like_WD40_dom"/>
</dbReference>
<evidence type="ECO:0000313" key="4">
    <source>
        <dbReference type="Proteomes" id="UP000001542"/>
    </source>
</evidence>
<reference evidence="3" key="1">
    <citation type="submission" date="2006-10" db="EMBL/GenBank/DDBJ databases">
        <authorList>
            <person name="Amadeo P."/>
            <person name="Zhao Q."/>
            <person name="Wortman J."/>
            <person name="Fraser-Liggett C."/>
            <person name="Carlton J."/>
        </authorList>
    </citation>
    <scope>NUCLEOTIDE SEQUENCE</scope>
    <source>
        <strain evidence="3">G3</strain>
    </source>
</reference>
<accession>A2DBY4</accession>
<feature type="region of interest" description="Disordered" evidence="1">
    <location>
        <begin position="779"/>
        <end position="800"/>
    </location>
</feature>
<dbReference type="InterPro" id="IPR015943">
    <property type="entry name" value="WD40/YVTN_repeat-like_dom_sf"/>
</dbReference>
<dbReference type="VEuPathDB" id="TrichDB:TVAGG3_0264230"/>
<proteinExistence type="predicted"/>
<dbReference type="VEuPathDB" id="TrichDB:TVAG_456600"/>
<gene>
    <name evidence="3" type="ORF">TVAG_456600</name>
</gene>
<feature type="domain" description="Anaphase-promoting complex subunit 4-like WD40" evidence="2">
    <location>
        <begin position="200"/>
        <end position="272"/>
    </location>
</feature>
<dbReference type="Gene3D" id="2.130.10.10">
    <property type="entry name" value="YVTN repeat-like/Quinoprotein amine dehydrogenase"/>
    <property type="match status" value="1"/>
</dbReference>
<evidence type="ECO:0000256" key="1">
    <source>
        <dbReference type="SAM" id="MobiDB-lite"/>
    </source>
</evidence>
<dbReference type="GO" id="GO:0005930">
    <property type="term" value="C:axoneme"/>
    <property type="evidence" value="ECO:0000318"/>
    <property type="project" value="GO_Central"/>
</dbReference>
<keyword evidence="4" id="KW-1185">Reference proteome</keyword>
<dbReference type="SUPFAM" id="SSF50978">
    <property type="entry name" value="WD40 repeat-like"/>
    <property type="match status" value="1"/>
</dbReference>
<dbReference type="RefSeq" id="XP_001583011.1">
    <property type="nucleotide sequence ID" value="XM_001582961.1"/>
</dbReference>
<reference evidence="3" key="2">
    <citation type="journal article" date="2007" name="Science">
        <title>Draft genome sequence of the sexually transmitted pathogen Trichomonas vaginalis.</title>
        <authorList>
            <person name="Carlton J.M."/>
            <person name="Hirt R.P."/>
            <person name="Silva J.C."/>
            <person name="Delcher A.L."/>
            <person name="Schatz M."/>
            <person name="Zhao Q."/>
            <person name="Wortman J.R."/>
            <person name="Bidwell S.L."/>
            <person name="Alsmark U.C.M."/>
            <person name="Besteiro S."/>
            <person name="Sicheritz-Ponten T."/>
            <person name="Noel C.J."/>
            <person name="Dacks J.B."/>
            <person name="Foster P.G."/>
            <person name="Simillion C."/>
            <person name="Van de Peer Y."/>
            <person name="Miranda-Saavedra D."/>
            <person name="Barton G.J."/>
            <person name="Westrop G.D."/>
            <person name="Mueller S."/>
            <person name="Dessi D."/>
            <person name="Fiori P.L."/>
            <person name="Ren Q."/>
            <person name="Paulsen I."/>
            <person name="Zhang H."/>
            <person name="Bastida-Corcuera F.D."/>
            <person name="Simoes-Barbosa A."/>
            <person name="Brown M.T."/>
            <person name="Hayes R.D."/>
            <person name="Mukherjee M."/>
            <person name="Okumura C.Y."/>
            <person name="Schneider R."/>
            <person name="Smith A.J."/>
            <person name="Vanacova S."/>
            <person name="Villalvazo M."/>
            <person name="Haas B.J."/>
            <person name="Pertea M."/>
            <person name="Feldblyum T.V."/>
            <person name="Utterback T.R."/>
            <person name="Shu C.L."/>
            <person name="Osoegawa K."/>
            <person name="de Jong P.J."/>
            <person name="Hrdy I."/>
            <person name="Horvathova L."/>
            <person name="Zubacova Z."/>
            <person name="Dolezal P."/>
            <person name="Malik S.B."/>
            <person name="Logsdon J.M. Jr."/>
            <person name="Henze K."/>
            <person name="Gupta A."/>
            <person name="Wang C.C."/>
            <person name="Dunne R.L."/>
            <person name="Upcroft J.A."/>
            <person name="Upcroft P."/>
            <person name="White O."/>
            <person name="Salzberg S.L."/>
            <person name="Tang P."/>
            <person name="Chiu C.-H."/>
            <person name="Lee Y.-S."/>
            <person name="Embley T.M."/>
            <person name="Coombs G.H."/>
            <person name="Mottram J.C."/>
            <person name="Tachezy J."/>
            <person name="Fraser-Liggett C.M."/>
            <person name="Johnson P.J."/>
        </authorList>
    </citation>
    <scope>NUCLEOTIDE SEQUENCE [LARGE SCALE GENOMIC DNA]</scope>
    <source>
        <strain evidence="3">G3</strain>
    </source>
</reference>
<name>A2DBY4_TRIV3</name>
<dbReference type="Pfam" id="PF12894">
    <property type="entry name" value="ANAPC4_WD40"/>
    <property type="match status" value="1"/>
</dbReference>
<dbReference type="EMBL" id="DS113186">
    <property type="protein sequence ID" value="EAY22025.1"/>
    <property type="molecule type" value="Genomic_DNA"/>
</dbReference>
<organism evidence="3 4">
    <name type="scientific">Trichomonas vaginalis (strain ATCC PRA-98 / G3)</name>
    <dbReference type="NCBI Taxonomy" id="412133"/>
    <lineage>
        <taxon>Eukaryota</taxon>
        <taxon>Metamonada</taxon>
        <taxon>Parabasalia</taxon>
        <taxon>Trichomonadida</taxon>
        <taxon>Trichomonadidae</taxon>
        <taxon>Trichomonas</taxon>
    </lineage>
</organism>
<protein>
    <recommendedName>
        <fullName evidence="2">Anaphase-promoting complex subunit 4-like WD40 domain-containing protein</fullName>
    </recommendedName>
</protein>
<sequence>MPHFIPYSLGKMTSYSSIFLIKSNPVNSYIAFVAQEILYICDSSKYECPEIARYARSEDSLRAYGPNYWFQWLDKTTFVWGSCNGAVFVSNFDDNMKIEEPKVHDLNMPITATFSAFGYLAICQSNSTILFYDRDIKQISSLDFEKGIARFKCVKFIYPRTLTAIFSGSPFVAFLDENAILHKSPFLFKFEDEKHAVLTSFCAYKNILAYSVENNSVFVKQLNDPSSKAVKVLEPTPVRVVKLEWSRNGSTLFIMLSNSTIMLYISNTGNVCTVRCKEIEGIMDAEFDSLYQQIFYTKFDGTGVIYIGETNNTVLFTPDQVFSLYQQKTLATIQELPKEIFPIRFGITLLDQYFVIANSNGFIFINNKTNTISKFNAIPVKNIGFIGRYIVVFTQRHDDWYEASVFDFNCEQVTDFQINHIPLYISTRKDYMIVGCQEFATDIKITDSETPIKLGDRYLSLEKHQIPPNTTNCLLTGENQVVITNNKKESSFLTGQPIKQGVRYCWNNSCPDITIIQRSKNFIMIYKGKCFKFPGALFYNDCARTFFLPSIWDLGKLQPIFRYFTSYFMIEMSHDPTIFRQFADFYRGMLCLPDVFSHTILLSFVKENVSEICAKILDVLTDKEISDVILATWRKLKLTDKFEFAKNRVIPWRRAFKEYTAPTKRDIVVAVHPNDLKHFLEDISPIENVQDLISEIIDLGALIPAYFVAAQEKIELLIKSEIDTAKIARFIGIDKSRYSPEDFNTCLDELEKIAAKSQNIKLLYAVCINKDRSKAEEIEKSHPELHEDFQKAKESVIGKN</sequence>
<dbReference type="Proteomes" id="UP000001542">
    <property type="component" value="Unassembled WGS sequence"/>
</dbReference>
<evidence type="ECO:0000259" key="2">
    <source>
        <dbReference type="Pfam" id="PF12894"/>
    </source>
</evidence>
<dbReference type="GO" id="GO:0036064">
    <property type="term" value="C:ciliary basal body"/>
    <property type="evidence" value="ECO:0000318"/>
    <property type="project" value="GO_Central"/>
</dbReference>